<dbReference type="SMART" id="SM00530">
    <property type="entry name" value="HTH_XRE"/>
    <property type="match status" value="1"/>
</dbReference>
<dbReference type="PANTHER" id="PTHR35010">
    <property type="entry name" value="BLL4672 PROTEIN-RELATED"/>
    <property type="match status" value="1"/>
</dbReference>
<dbReference type="Proteomes" id="UP000654345">
    <property type="component" value="Unassembled WGS sequence"/>
</dbReference>
<proteinExistence type="predicted"/>
<reference evidence="2 3" key="1">
    <citation type="journal article" date="2021" name="Int. J. Syst. Evol. Microbiol.">
        <title>Reticulibacter mediterranei gen. nov., sp. nov., within the new family Reticulibacteraceae fam. nov., and Ktedonospora formicarum gen. nov., sp. nov., Ktedonobacter robiniae sp. nov., Dictyobacter formicarum sp. nov. and Dictyobacter arantiisoli sp. nov., belonging to the class Ktedonobacteria.</title>
        <authorList>
            <person name="Yabe S."/>
            <person name="Zheng Y."/>
            <person name="Wang C.M."/>
            <person name="Sakai Y."/>
            <person name="Abe K."/>
            <person name="Yokota A."/>
            <person name="Donadio S."/>
            <person name="Cavaletti L."/>
            <person name="Monciardini P."/>
        </authorList>
    </citation>
    <scope>NUCLEOTIDE SEQUENCE [LARGE SCALE GENOMIC DNA]</scope>
    <source>
        <strain evidence="2 3">SOSP1-30</strain>
    </source>
</reference>
<dbReference type="Pfam" id="PF13560">
    <property type="entry name" value="HTH_31"/>
    <property type="match status" value="1"/>
</dbReference>
<dbReference type="Gene3D" id="3.30.450.180">
    <property type="match status" value="1"/>
</dbReference>
<dbReference type="Pfam" id="PF17765">
    <property type="entry name" value="MLTR_LBD"/>
    <property type="match status" value="1"/>
</dbReference>
<gene>
    <name evidence="2" type="ORF">KSB_21580</name>
</gene>
<dbReference type="CDD" id="cd00093">
    <property type="entry name" value="HTH_XRE"/>
    <property type="match status" value="1"/>
</dbReference>
<evidence type="ECO:0000313" key="2">
    <source>
        <dbReference type="EMBL" id="GHO53683.1"/>
    </source>
</evidence>
<dbReference type="RefSeq" id="WP_236037975.1">
    <property type="nucleotide sequence ID" value="NZ_BNJG01000001.1"/>
</dbReference>
<dbReference type="SUPFAM" id="SSF47413">
    <property type="entry name" value="lambda repressor-like DNA-binding domains"/>
    <property type="match status" value="1"/>
</dbReference>
<dbReference type="EMBL" id="BNJG01000001">
    <property type="protein sequence ID" value="GHO53683.1"/>
    <property type="molecule type" value="Genomic_DNA"/>
</dbReference>
<feature type="domain" description="HTH cro/C1-type" evidence="1">
    <location>
        <begin position="21"/>
        <end position="93"/>
    </location>
</feature>
<evidence type="ECO:0000313" key="3">
    <source>
        <dbReference type="Proteomes" id="UP000654345"/>
    </source>
</evidence>
<evidence type="ECO:0000259" key="1">
    <source>
        <dbReference type="SMART" id="SM00530"/>
    </source>
</evidence>
<comment type="caution">
    <text evidence="2">The sequence shown here is derived from an EMBL/GenBank/DDBJ whole genome shotgun (WGS) entry which is preliminary data.</text>
</comment>
<dbReference type="InterPro" id="IPR041413">
    <property type="entry name" value="MLTR_LBD"/>
</dbReference>
<protein>
    <submittedName>
        <fullName evidence="2">Transcriptional regulator</fullName>
    </submittedName>
</protein>
<organism evidence="2 3">
    <name type="scientific">Ktedonobacter robiniae</name>
    <dbReference type="NCBI Taxonomy" id="2778365"/>
    <lineage>
        <taxon>Bacteria</taxon>
        <taxon>Bacillati</taxon>
        <taxon>Chloroflexota</taxon>
        <taxon>Ktedonobacteria</taxon>
        <taxon>Ktedonobacterales</taxon>
        <taxon>Ktedonobacteraceae</taxon>
        <taxon>Ktedonobacter</taxon>
    </lineage>
</organism>
<sequence>MLDDEEQMSERVKRRVGLSDFLRTRRARLRPEQFDLPAVTRRHTPGLRREELAQLVGVGISWYTWLEQGRDIQVSEQVLSRLADILQLDAEERLHLFGLVRGRVSLSAELDSGKLSQNTSYQAILDAFLYPAQLIDHRLSVVAWNDSANQLFGDYSTSSERERNLAWSLFMNPLQRQRFIHWERAARGCIAHLRVMRDRYGDEAWVTELIDDLNSSSHEFRAWWPEHEILLTCNSSGEIYHPLVGHLAFQITTLSIPQQPDWGMVVYTPQPQTDTAARLGALMRGEAYSQL</sequence>
<name>A0ABQ3ULR7_9CHLR</name>
<dbReference type="PANTHER" id="PTHR35010:SF3">
    <property type="entry name" value="BLL4873 PROTEIN"/>
    <property type="match status" value="1"/>
</dbReference>
<keyword evidence="3" id="KW-1185">Reference proteome</keyword>
<dbReference type="InterPro" id="IPR010982">
    <property type="entry name" value="Lambda_DNA-bd_dom_sf"/>
</dbReference>
<dbReference type="Gene3D" id="1.10.260.40">
    <property type="entry name" value="lambda repressor-like DNA-binding domains"/>
    <property type="match status" value="1"/>
</dbReference>
<dbReference type="InterPro" id="IPR001387">
    <property type="entry name" value="Cro/C1-type_HTH"/>
</dbReference>
<accession>A0ABQ3ULR7</accession>